<accession>A0AAW2AKN3</accession>
<organism evidence="1 2">
    <name type="scientific">Culter alburnus</name>
    <name type="common">Topmouth culter</name>
    <dbReference type="NCBI Taxonomy" id="194366"/>
    <lineage>
        <taxon>Eukaryota</taxon>
        <taxon>Metazoa</taxon>
        <taxon>Chordata</taxon>
        <taxon>Craniata</taxon>
        <taxon>Vertebrata</taxon>
        <taxon>Euteleostomi</taxon>
        <taxon>Actinopterygii</taxon>
        <taxon>Neopterygii</taxon>
        <taxon>Teleostei</taxon>
        <taxon>Ostariophysi</taxon>
        <taxon>Cypriniformes</taxon>
        <taxon>Xenocyprididae</taxon>
        <taxon>Xenocypridinae</taxon>
        <taxon>Culter</taxon>
    </lineage>
</organism>
<dbReference type="Proteomes" id="UP001479290">
    <property type="component" value="Unassembled WGS sequence"/>
</dbReference>
<dbReference type="InterPro" id="IPR053282">
    <property type="entry name" value="RGS_domain-containing"/>
</dbReference>
<dbReference type="AlphaFoldDB" id="A0AAW2AKN3"/>
<gene>
    <name evidence="1" type="ORF">ABG768_023834</name>
</gene>
<evidence type="ECO:0000313" key="1">
    <source>
        <dbReference type="EMBL" id="KAK9973087.1"/>
    </source>
</evidence>
<protein>
    <recommendedName>
        <fullName evidence="3">Mab-21-like HhH/H2TH-like domain-containing protein</fullName>
    </recommendedName>
</protein>
<comment type="caution">
    <text evidence="1">The sequence shown here is derived from an EMBL/GenBank/DDBJ whole genome shotgun (WGS) entry which is preliminary data.</text>
</comment>
<sequence length="200" mass="23214">MEVKFLLKDEVFVDFFNTFLSLPVFGLTPLYMLKDNKWLMWPNVPFAQVNTGVFLKWLETHRMVFFKQTELYHSFILCTEILEFASSKSTDDLKWTPADQWLLRKCLGSVRGIQRFRSFLKGTAEEELVLFCVRVSMLLSMKEENENELQTLNQQTLQTAIRLSHLSEGSAILSVCHTGETVCLCFSLPLNTALFLFFCL</sequence>
<dbReference type="PANTHER" id="PTHR47079:SF1">
    <property type="entry name" value="REGULATOR OF G-PROTEIN SIGNALING PROTEIN-LIKE"/>
    <property type="match status" value="1"/>
</dbReference>
<evidence type="ECO:0008006" key="3">
    <source>
        <dbReference type="Google" id="ProtNLM"/>
    </source>
</evidence>
<evidence type="ECO:0000313" key="2">
    <source>
        <dbReference type="Proteomes" id="UP001479290"/>
    </source>
</evidence>
<proteinExistence type="predicted"/>
<name>A0AAW2AKN3_CULAL</name>
<reference evidence="1 2" key="1">
    <citation type="submission" date="2024-05" db="EMBL/GenBank/DDBJ databases">
        <title>A high-quality chromosomal-level genome assembly of Topmouth culter (Culter alburnus).</title>
        <authorList>
            <person name="Zhao H."/>
        </authorList>
    </citation>
    <scope>NUCLEOTIDE SEQUENCE [LARGE SCALE GENOMIC DNA]</scope>
    <source>
        <strain evidence="1">CATC2023</strain>
        <tissue evidence="1">Muscle</tissue>
    </source>
</reference>
<dbReference type="PANTHER" id="PTHR47079">
    <property type="entry name" value="REGULATOR OF G-PROTEIN SIGNALING PROTEIN-LIKE"/>
    <property type="match status" value="1"/>
</dbReference>
<dbReference type="EMBL" id="JAWDJR010000006">
    <property type="protein sequence ID" value="KAK9973087.1"/>
    <property type="molecule type" value="Genomic_DNA"/>
</dbReference>
<keyword evidence="2" id="KW-1185">Reference proteome</keyword>